<proteinExistence type="predicted"/>
<dbReference type="InterPro" id="IPR010279">
    <property type="entry name" value="YqjD/ElaB"/>
</dbReference>
<dbReference type="OrthoDB" id="8942769at2"/>
<dbReference type="EMBL" id="RBZU01000016">
    <property type="protein sequence ID" value="RKP45716.1"/>
    <property type="molecule type" value="Genomic_DNA"/>
</dbReference>
<dbReference type="PANTHER" id="PTHR35893:SF3">
    <property type="entry name" value="INNER MEMBRANE PROTEIN"/>
    <property type="match status" value="1"/>
</dbReference>
<dbReference type="Proteomes" id="UP000270342">
    <property type="component" value="Unassembled WGS sequence"/>
</dbReference>
<dbReference type="Pfam" id="PF19029">
    <property type="entry name" value="DUF883_C"/>
    <property type="match status" value="1"/>
</dbReference>
<organism evidence="2 3">
    <name type="scientific">Pararobbsia silviterrae</name>
    <dbReference type="NCBI Taxonomy" id="1792498"/>
    <lineage>
        <taxon>Bacteria</taxon>
        <taxon>Pseudomonadati</taxon>
        <taxon>Pseudomonadota</taxon>
        <taxon>Betaproteobacteria</taxon>
        <taxon>Burkholderiales</taxon>
        <taxon>Burkholderiaceae</taxon>
        <taxon>Pararobbsia</taxon>
    </lineage>
</organism>
<sequence length="127" mass="14208">MTAFVHTRDAVDDSMHATRRHMKRIARRGKHAANDIGDELRTLIDELQACLADGTHADIATLRGQIRERVNTAREKLDATRDIARERARAAFNQTDEFVHEKPWQTIAAFAGVALLVGAVLGRKTTH</sequence>
<name>A0A494XB68_9BURK</name>
<dbReference type="GO" id="GO:0043022">
    <property type="term" value="F:ribosome binding"/>
    <property type="evidence" value="ECO:0007669"/>
    <property type="project" value="InterPro"/>
</dbReference>
<dbReference type="InterPro" id="IPR043605">
    <property type="entry name" value="DUF883_C"/>
</dbReference>
<feature type="domain" description="DUF883" evidence="1">
    <location>
        <begin position="95"/>
        <end position="124"/>
    </location>
</feature>
<gene>
    <name evidence="2" type="ORF">D7S86_25615</name>
</gene>
<evidence type="ECO:0000259" key="1">
    <source>
        <dbReference type="Pfam" id="PF19029"/>
    </source>
</evidence>
<accession>A0A494XB68</accession>
<keyword evidence="3" id="KW-1185">Reference proteome</keyword>
<protein>
    <submittedName>
        <fullName evidence="2">DUF883 domain-containing protein</fullName>
    </submittedName>
</protein>
<evidence type="ECO:0000313" key="3">
    <source>
        <dbReference type="Proteomes" id="UP000270342"/>
    </source>
</evidence>
<dbReference type="RefSeq" id="WP_121090763.1">
    <property type="nucleotide sequence ID" value="NZ_RBZU01000016.1"/>
</dbReference>
<reference evidence="2 3" key="1">
    <citation type="submission" date="2018-10" db="EMBL/GenBank/DDBJ databases">
        <title>Robbsia sp. DHC34, isolated from soil.</title>
        <authorList>
            <person name="Gao Z.-H."/>
            <person name="Qiu L.-H."/>
        </authorList>
    </citation>
    <scope>NUCLEOTIDE SEQUENCE [LARGE SCALE GENOMIC DNA]</scope>
    <source>
        <strain evidence="2 3">DHC34</strain>
    </source>
</reference>
<dbReference type="AlphaFoldDB" id="A0A494XB68"/>
<dbReference type="PANTHER" id="PTHR35893">
    <property type="entry name" value="INNER MEMBRANE PROTEIN-RELATED"/>
    <property type="match status" value="1"/>
</dbReference>
<evidence type="ECO:0000313" key="2">
    <source>
        <dbReference type="EMBL" id="RKP45716.1"/>
    </source>
</evidence>
<comment type="caution">
    <text evidence="2">The sequence shown here is derived from an EMBL/GenBank/DDBJ whole genome shotgun (WGS) entry which is preliminary data.</text>
</comment>